<sequence length="39" mass="4462">MKSFRIKFLFPFHILEVCVHKTLECSLGANVCYAQGSIM</sequence>
<name>A0A0E9U3I5_ANGAN</name>
<evidence type="ECO:0000313" key="1">
    <source>
        <dbReference type="EMBL" id="JAH60292.1"/>
    </source>
</evidence>
<organism evidence="1">
    <name type="scientific">Anguilla anguilla</name>
    <name type="common">European freshwater eel</name>
    <name type="synonym">Muraena anguilla</name>
    <dbReference type="NCBI Taxonomy" id="7936"/>
    <lineage>
        <taxon>Eukaryota</taxon>
        <taxon>Metazoa</taxon>
        <taxon>Chordata</taxon>
        <taxon>Craniata</taxon>
        <taxon>Vertebrata</taxon>
        <taxon>Euteleostomi</taxon>
        <taxon>Actinopterygii</taxon>
        <taxon>Neopterygii</taxon>
        <taxon>Teleostei</taxon>
        <taxon>Anguilliformes</taxon>
        <taxon>Anguillidae</taxon>
        <taxon>Anguilla</taxon>
    </lineage>
</organism>
<proteinExistence type="predicted"/>
<protein>
    <submittedName>
        <fullName evidence="1">Uncharacterized protein</fullName>
    </submittedName>
</protein>
<reference evidence="1" key="1">
    <citation type="submission" date="2014-11" db="EMBL/GenBank/DDBJ databases">
        <authorList>
            <person name="Amaro Gonzalez C."/>
        </authorList>
    </citation>
    <scope>NUCLEOTIDE SEQUENCE</scope>
</reference>
<dbReference type="EMBL" id="GBXM01048285">
    <property type="protein sequence ID" value="JAH60292.1"/>
    <property type="molecule type" value="Transcribed_RNA"/>
</dbReference>
<dbReference type="AlphaFoldDB" id="A0A0E9U3I5"/>
<reference evidence="1" key="2">
    <citation type="journal article" date="2015" name="Fish Shellfish Immunol.">
        <title>Early steps in the European eel (Anguilla anguilla)-Vibrio vulnificus interaction in the gills: Role of the RtxA13 toxin.</title>
        <authorList>
            <person name="Callol A."/>
            <person name="Pajuelo D."/>
            <person name="Ebbesson L."/>
            <person name="Teles M."/>
            <person name="MacKenzie S."/>
            <person name="Amaro C."/>
        </authorList>
    </citation>
    <scope>NUCLEOTIDE SEQUENCE</scope>
</reference>
<accession>A0A0E9U3I5</accession>